<feature type="region of interest" description="Disordered" evidence="1">
    <location>
        <begin position="1"/>
        <end position="419"/>
    </location>
</feature>
<evidence type="ECO:0000313" key="2">
    <source>
        <dbReference type="EMBL" id="GKZ27803.1"/>
    </source>
</evidence>
<protein>
    <submittedName>
        <fullName evidence="2">Uncharacterized protein</fullName>
    </submittedName>
</protein>
<feature type="compositionally biased region" description="Polar residues" evidence="1">
    <location>
        <begin position="169"/>
        <end position="200"/>
    </location>
</feature>
<gene>
    <name evidence="2" type="ORF">AbraCBS73388_005745</name>
</gene>
<organism evidence="2 3">
    <name type="scientific">Aspergillus brasiliensis</name>
    <dbReference type="NCBI Taxonomy" id="319629"/>
    <lineage>
        <taxon>Eukaryota</taxon>
        <taxon>Fungi</taxon>
        <taxon>Dikarya</taxon>
        <taxon>Ascomycota</taxon>
        <taxon>Pezizomycotina</taxon>
        <taxon>Eurotiomycetes</taxon>
        <taxon>Eurotiomycetidae</taxon>
        <taxon>Eurotiales</taxon>
        <taxon>Aspergillaceae</taxon>
        <taxon>Aspergillus</taxon>
        <taxon>Aspergillus subgen. Circumdati</taxon>
    </lineage>
</organism>
<dbReference type="Proteomes" id="UP001143548">
    <property type="component" value="Unassembled WGS sequence"/>
</dbReference>
<feature type="compositionally biased region" description="Polar residues" evidence="1">
    <location>
        <begin position="345"/>
        <end position="356"/>
    </location>
</feature>
<feature type="compositionally biased region" description="Basic and acidic residues" evidence="1">
    <location>
        <begin position="359"/>
        <end position="371"/>
    </location>
</feature>
<evidence type="ECO:0000256" key="1">
    <source>
        <dbReference type="SAM" id="MobiDB-lite"/>
    </source>
</evidence>
<comment type="caution">
    <text evidence="2">The sequence shown here is derived from an EMBL/GenBank/DDBJ whole genome shotgun (WGS) entry which is preliminary data.</text>
</comment>
<evidence type="ECO:0000313" key="3">
    <source>
        <dbReference type="Proteomes" id="UP001143548"/>
    </source>
</evidence>
<dbReference type="EMBL" id="BROQ01000284">
    <property type="protein sequence ID" value="GKZ27803.1"/>
    <property type="molecule type" value="Genomic_DNA"/>
</dbReference>
<reference evidence="2" key="1">
    <citation type="submission" date="2022-07" db="EMBL/GenBank/DDBJ databases">
        <title>Taxonomy of Aspergillus series Nigri: significant species reduction supported by multi-species coalescent approaches.</title>
        <authorList>
            <person name="Bian C."/>
            <person name="Kusuya Y."/>
            <person name="Sklenar F."/>
            <person name="D'hooge E."/>
            <person name="Yaguchi T."/>
            <person name="Takahashi H."/>
            <person name="Hubka V."/>
        </authorList>
    </citation>
    <scope>NUCLEOTIDE SEQUENCE</scope>
    <source>
        <strain evidence="2">CBS 733.88</strain>
    </source>
</reference>
<feature type="compositionally biased region" description="Polar residues" evidence="1">
    <location>
        <begin position="77"/>
        <end position="95"/>
    </location>
</feature>
<feature type="compositionally biased region" description="Basic and acidic residues" evidence="1">
    <location>
        <begin position="203"/>
        <end position="218"/>
    </location>
</feature>
<feature type="compositionally biased region" description="Polar residues" evidence="1">
    <location>
        <begin position="105"/>
        <end position="162"/>
    </location>
</feature>
<feature type="compositionally biased region" description="Basic and acidic residues" evidence="1">
    <location>
        <begin position="294"/>
        <end position="305"/>
    </location>
</feature>
<proteinExistence type="predicted"/>
<feature type="compositionally biased region" description="Polar residues" evidence="1">
    <location>
        <begin position="372"/>
        <end position="404"/>
    </location>
</feature>
<feature type="compositionally biased region" description="Basic and acidic residues" evidence="1">
    <location>
        <begin position="227"/>
        <end position="237"/>
    </location>
</feature>
<feature type="compositionally biased region" description="Polar residues" evidence="1">
    <location>
        <begin position="259"/>
        <end position="273"/>
    </location>
</feature>
<accession>A0A9W5Z351</accession>
<name>A0A9W5Z351_9EURO</name>
<feature type="compositionally biased region" description="Polar residues" evidence="1">
    <location>
        <begin position="24"/>
        <end position="43"/>
    </location>
</feature>
<feature type="compositionally biased region" description="Polar residues" evidence="1">
    <location>
        <begin position="53"/>
        <end position="64"/>
    </location>
</feature>
<dbReference type="AlphaFoldDB" id="A0A9W5Z351"/>
<sequence>MANIMDPIDDPSYNVEATERPFGTSASDSRRNIGTYNATNDTGSGLYGYPESGHSSGITNSATRGNAGGQYGHASGISPSTSPVAQGAVNPTQEQYPHDTREQPTQHVSPLHQSQYSTPGSTDLSHGTNVPTSTVAGYGSSNVKHTGPHMNNSYHDINSYNTRGHHGQSSRNASPFHQSQQTMPDTTDLSHGSRVPSSTAPEFEPRNVKDHNEPRIDGNYDGSNVHGKGDLYPRHDSSLQQSQTSMPGAAESTHDTEVPASTATVSQTSNPGNESGPRLDSAREANADASDTSDTNRKKGERFEGNQDDDITGEKVNGIAGVIPISGSAGPTTTKTFDPHAELGNASNNVSATAPINNDGKDQKAPARQHDAASSSYNTLRSDAEQTTANSEGRSGLGKNSRSGTGLGEVQSVESRSAV</sequence>